<proteinExistence type="predicted"/>
<reference evidence="2" key="1">
    <citation type="submission" date="2021-05" db="EMBL/GenBank/DDBJ databases">
        <authorList>
            <person name="Arsene-Ploetze F."/>
        </authorList>
    </citation>
    <scope>NUCLEOTIDE SEQUENCE</scope>
    <source>
        <strain evidence="2">DSM 42138</strain>
    </source>
</reference>
<dbReference type="AlphaFoldDB" id="A0A9W4GRR6"/>
<comment type="caution">
    <text evidence="2">The sequence shown here is derived from an EMBL/GenBank/DDBJ whole genome shotgun (WGS) entry which is preliminary data.</text>
</comment>
<feature type="compositionally biased region" description="Low complexity" evidence="1">
    <location>
        <begin position="56"/>
        <end position="70"/>
    </location>
</feature>
<keyword evidence="3" id="KW-1185">Reference proteome</keyword>
<name>A0A9W4GRR6_9ACTN</name>
<gene>
    <name evidence="2" type="ORF">SCOCK_230109</name>
</gene>
<feature type="region of interest" description="Disordered" evidence="1">
    <location>
        <begin position="20"/>
        <end position="70"/>
    </location>
</feature>
<protein>
    <submittedName>
        <fullName evidence="2">Uncharacterized protein</fullName>
    </submittedName>
</protein>
<accession>A0A9W4GRR6</accession>
<dbReference type="EMBL" id="CAJSLV010000052">
    <property type="protein sequence ID" value="CAG6394008.1"/>
    <property type="molecule type" value="Genomic_DNA"/>
</dbReference>
<sequence length="70" mass="7447">MKPLVGVHLFRAVRGRGRHRGGAVSLDSAHRVATRRLPAGAPHPREDPPCRPRRPCPAAAPTAACGCPPR</sequence>
<dbReference type="Proteomes" id="UP001152519">
    <property type="component" value="Unassembled WGS sequence"/>
</dbReference>
<evidence type="ECO:0000313" key="2">
    <source>
        <dbReference type="EMBL" id="CAG6394008.1"/>
    </source>
</evidence>
<organism evidence="2 3">
    <name type="scientific">Actinacidiphila cocklensis</name>
    <dbReference type="NCBI Taxonomy" id="887465"/>
    <lineage>
        <taxon>Bacteria</taxon>
        <taxon>Bacillati</taxon>
        <taxon>Actinomycetota</taxon>
        <taxon>Actinomycetes</taxon>
        <taxon>Kitasatosporales</taxon>
        <taxon>Streptomycetaceae</taxon>
        <taxon>Actinacidiphila</taxon>
    </lineage>
</organism>
<evidence type="ECO:0000256" key="1">
    <source>
        <dbReference type="SAM" id="MobiDB-lite"/>
    </source>
</evidence>
<evidence type="ECO:0000313" key="3">
    <source>
        <dbReference type="Proteomes" id="UP001152519"/>
    </source>
</evidence>